<evidence type="ECO:0000256" key="5">
    <source>
        <dbReference type="ARBA" id="ARBA00023239"/>
    </source>
</evidence>
<evidence type="ECO:0000256" key="1">
    <source>
        <dbReference type="ARBA" id="ARBA00022475"/>
    </source>
</evidence>
<dbReference type="PANTHER" id="PTHR30518">
    <property type="entry name" value="ENDOLYTIC MUREIN TRANSGLYCOSYLASE"/>
    <property type="match status" value="1"/>
</dbReference>
<keyword evidence="6 7" id="KW-0961">Cell wall biogenesis/degradation</keyword>
<accession>A0A967EDF6</accession>
<dbReference type="AlphaFoldDB" id="A0A967EDF6"/>
<dbReference type="RefSeq" id="WP_166315132.1">
    <property type="nucleotide sequence ID" value="NZ_WOTH01000013.1"/>
</dbReference>
<evidence type="ECO:0000256" key="6">
    <source>
        <dbReference type="ARBA" id="ARBA00023316"/>
    </source>
</evidence>
<dbReference type="CDD" id="cd08010">
    <property type="entry name" value="MltG_like"/>
    <property type="match status" value="1"/>
</dbReference>
<comment type="similarity">
    <text evidence="7">Belongs to the transglycosylase MltG family.</text>
</comment>
<evidence type="ECO:0000256" key="2">
    <source>
        <dbReference type="ARBA" id="ARBA00022692"/>
    </source>
</evidence>
<keyword evidence="4 7" id="KW-0472">Membrane</keyword>
<comment type="caution">
    <text evidence="8">The sequence shown here is derived from an EMBL/GenBank/DDBJ whole genome shotgun (WGS) entry which is preliminary data.</text>
</comment>
<gene>
    <name evidence="7 8" type="primary">mltG</name>
    <name evidence="8" type="ORF">GOB87_08265</name>
</gene>
<dbReference type="GO" id="GO:0008932">
    <property type="term" value="F:lytic endotransglycosylase activity"/>
    <property type="evidence" value="ECO:0007669"/>
    <property type="project" value="UniProtKB-UniRule"/>
</dbReference>
<dbReference type="GO" id="GO:0005886">
    <property type="term" value="C:plasma membrane"/>
    <property type="evidence" value="ECO:0007669"/>
    <property type="project" value="UniProtKB-UniRule"/>
</dbReference>
<dbReference type="Pfam" id="PF02618">
    <property type="entry name" value="YceG"/>
    <property type="match status" value="1"/>
</dbReference>
<evidence type="ECO:0000313" key="9">
    <source>
        <dbReference type="Proteomes" id="UP000597459"/>
    </source>
</evidence>
<dbReference type="GO" id="GO:0071555">
    <property type="term" value="P:cell wall organization"/>
    <property type="evidence" value="ECO:0007669"/>
    <property type="project" value="UniProtKB-KW"/>
</dbReference>
<keyword evidence="3 7" id="KW-1133">Transmembrane helix</keyword>
<proteinExistence type="inferred from homology"/>
<comment type="function">
    <text evidence="7">Functions as a peptidoglycan terminase that cleaves nascent peptidoglycan strands endolytically to terminate their elongation.</text>
</comment>
<dbReference type="HAMAP" id="MF_02065">
    <property type="entry name" value="MltG"/>
    <property type="match status" value="1"/>
</dbReference>
<protein>
    <recommendedName>
        <fullName evidence="7">Endolytic murein transglycosylase</fullName>
        <ecNumber evidence="7">4.2.2.29</ecNumber>
    </recommendedName>
    <alternativeName>
        <fullName evidence="7">Peptidoglycan lytic transglycosylase</fullName>
    </alternativeName>
    <alternativeName>
        <fullName evidence="7">Peptidoglycan polymerization terminase</fullName>
    </alternativeName>
</protein>
<reference evidence="8" key="1">
    <citation type="submission" date="2019-11" db="EMBL/GenBank/DDBJ databases">
        <title>Description of new Acetobacter species.</title>
        <authorList>
            <person name="Cleenwerck I."/>
            <person name="Sombolestani A.S."/>
        </authorList>
    </citation>
    <scope>NUCLEOTIDE SEQUENCE</scope>
    <source>
        <strain evidence="8">LMG 1626</strain>
    </source>
</reference>
<keyword evidence="9" id="KW-1185">Reference proteome</keyword>
<feature type="site" description="Important for catalytic activity" evidence="7">
    <location>
        <position position="191"/>
    </location>
</feature>
<comment type="catalytic activity">
    <reaction evidence="7">
        <text>a peptidoglycan chain = a peptidoglycan chain with N-acetyl-1,6-anhydromuramyl-[peptide] at the reducing end + a peptidoglycan chain with N-acetylglucosamine at the non-reducing end.</text>
        <dbReference type="EC" id="4.2.2.29"/>
    </reaction>
</comment>
<dbReference type="EMBL" id="WOTH01000013">
    <property type="protein sequence ID" value="NHO53950.1"/>
    <property type="molecule type" value="Genomic_DNA"/>
</dbReference>
<evidence type="ECO:0000313" key="8">
    <source>
        <dbReference type="EMBL" id="NHO53950.1"/>
    </source>
</evidence>
<dbReference type="PANTHER" id="PTHR30518:SF2">
    <property type="entry name" value="ENDOLYTIC MUREIN TRANSGLYCOSYLASE"/>
    <property type="match status" value="1"/>
</dbReference>
<dbReference type="Gene3D" id="3.30.160.60">
    <property type="entry name" value="Classic Zinc Finger"/>
    <property type="match status" value="1"/>
</dbReference>
<sequence>MMLVAGTTAGIGWWRYTMPGPLLESRAIVIPHGGYASTVAVLQQADALRSTQLDRTVFLAALRLTRHDGQIHAAELAFPAHASIRTLLDVLRHGKPVLHPLTIPEGLTASQILTIVNAAPFLTGHVEALEEGTVLPETYRSLRETDRTALIARMQQAMQREVERVWQGRDTALILTTPQQLVILASVVEKETGVASERPRIARVFLNRLARGMKLQSDPTTIYALTKGVTPLGRPLTHADLAVASPYNTYVSTGLPPTPICVPGTAALEAVAHPATGDDLYFVASGNGEHRFAVSLDDHNRNVRALRTLRGTNGERHPTDQKPAQ</sequence>
<keyword evidence="2 7" id="KW-0812">Transmembrane</keyword>
<evidence type="ECO:0000256" key="3">
    <source>
        <dbReference type="ARBA" id="ARBA00022989"/>
    </source>
</evidence>
<dbReference type="NCBIfam" id="TIGR00247">
    <property type="entry name" value="endolytic transglycosylase MltG"/>
    <property type="match status" value="1"/>
</dbReference>
<keyword evidence="7" id="KW-0997">Cell inner membrane</keyword>
<organism evidence="8 9">
    <name type="scientific">Acetobacter estunensis</name>
    <dbReference type="NCBI Taxonomy" id="104097"/>
    <lineage>
        <taxon>Bacteria</taxon>
        <taxon>Pseudomonadati</taxon>
        <taxon>Pseudomonadota</taxon>
        <taxon>Alphaproteobacteria</taxon>
        <taxon>Acetobacterales</taxon>
        <taxon>Acetobacteraceae</taxon>
        <taxon>Acetobacter</taxon>
    </lineage>
</organism>
<name>A0A967EDF6_9PROT</name>
<evidence type="ECO:0000256" key="7">
    <source>
        <dbReference type="HAMAP-Rule" id="MF_02065"/>
    </source>
</evidence>
<dbReference type="Proteomes" id="UP000597459">
    <property type="component" value="Unassembled WGS sequence"/>
</dbReference>
<dbReference type="EC" id="4.2.2.29" evidence="7"/>
<keyword evidence="5 7" id="KW-0456">Lyase</keyword>
<dbReference type="GO" id="GO:0009252">
    <property type="term" value="P:peptidoglycan biosynthetic process"/>
    <property type="evidence" value="ECO:0007669"/>
    <property type="project" value="UniProtKB-UniRule"/>
</dbReference>
<evidence type="ECO:0000256" key="4">
    <source>
        <dbReference type="ARBA" id="ARBA00023136"/>
    </source>
</evidence>
<keyword evidence="1 7" id="KW-1003">Cell membrane</keyword>
<dbReference type="InterPro" id="IPR003770">
    <property type="entry name" value="MLTG-like"/>
</dbReference>